<comment type="catalytic activity">
    <reaction evidence="1">
        <text>all-trans-beta-carotene + O2 = 2 all-trans-retinal</text>
        <dbReference type="Rhea" id="RHEA:32887"/>
        <dbReference type="ChEBI" id="CHEBI:15379"/>
        <dbReference type="ChEBI" id="CHEBI:17579"/>
        <dbReference type="ChEBI" id="CHEBI:17898"/>
        <dbReference type="EC" id="1.13.11.63"/>
    </reaction>
</comment>
<sequence length="275" mass="32268">MFFSHKHQQVIGFVVIFLFGILHGANDLALYQKINEEKNTISLKKIILYYIGVVILGALLFYSFPIMALVLFILFSGYHFGEQHWNKLKDKGNNTILTIFQTIYGLFILFLLFQFHELEVKQIIFQISKTSIDFLNFKLITLAIGILLIISGILLNKKTTKLKSEIILNIFYLLIFAIVFKTADLIWAFAIYFVVWHSFPSIKEQIHFLYGSYNFKNFKRYFKSAFIYWIISLFGIAILYFLFKDKEIFNAMFFSFLAAITFPHTIVIIKMQNKA</sequence>
<protein>
    <recommendedName>
        <fullName evidence="1">Probable beta-carotene 15,15'-dioxygenase</fullName>
        <ecNumber evidence="1">1.13.11.63</ecNumber>
    </recommendedName>
</protein>
<comment type="caution">
    <text evidence="1">Lacks conserved residue(s) required for the propagation of feature annotation.</text>
</comment>
<comment type="subcellular location">
    <subcellularLocation>
        <location evidence="1">Cell membrane</location>
        <topology evidence="1">Multi-pass membrane protein</topology>
    </subcellularLocation>
</comment>
<keyword evidence="1" id="KW-1003">Cell membrane</keyword>
<keyword evidence="1" id="KW-0472">Membrane</keyword>
<dbReference type="InterPro" id="IPR022270">
    <property type="entry name" value="Blh_diox"/>
</dbReference>
<dbReference type="Pfam" id="PF15461">
    <property type="entry name" value="BCD"/>
    <property type="match status" value="1"/>
</dbReference>
<reference evidence="3" key="1">
    <citation type="journal article" date="2019" name="Int. J. Syst. Evol. Microbiol.">
        <title>The Global Catalogue of Microorganisms (GCM) 10K type strain sequencing project: providing services to taxonomists for standard genome sequencing and annotation.</title>
        <authorList>
            <consortium name="The Broad Institute Genomics Platform"/>
            <consortium name="The Broad Institute Genome Sequencing Center for Infectious Disease"/>
            <person name="Wu L."/>
            <person name="Ma J."/>
        </authorList>
    </citation>
    <scope>NUCLEOTIDE SEQUENCE [LARGE SCALE GENOMIC DNA]</scope>
    <source>
        <strain evidence="3">JCM 17068</strain>
    </source>
</reference>
<evidence type="ECO:0000313" key="2">
    <source>
        <dbReference type="EMBL" id="GAA4045214.1"/>
    </source>
</evidence>
<keyword evidence="3" id="KW-1185">Reference proteome</keyword>
<gene>
    <name evidence="2" type="ORF">GCM10022388_08240</name>
</gene>
<comment type="similarity">
    <text evidence="1">Belongs to the Brp/Blh beta-carotene diooxygenase family.</text>
</comment>
<keyword evidence="1" id="KW-1133">Transmembrane helix</keyword>
<keyword evidence="1" id="KW-0479">Metal-binding</keyword>
<accession>A0ABP7UJW1</accession>
<keyword evidence="1" id="KW-0812">Transmembrane</keyword>
<keyword evidence="1" id="KW-0408">Iron</keyword>
<organism evidence="2 3">
    <name type="scientific">Flavobacterium chungnamense</name>
    <dbReference type="NCBI Taxonomy" id="706182"/>
    <lineage>
        <taxon>Bacteria</taxon>
        <taxon>Pseudomonadati</taxon>
        <taxon>Bacteroidota</taxon>
        <taxon>Flavobacteriia</taxon>
        <taxon>Flavobacteriales</taxon>
        <taxon>Flavobacteriaceae</taxon>
        <taxon>Flavobacterium</taxon>
    </lineage>
</organism>
<evidence type="ECO:0000313" key="3">
    <source>
        <dbReference type="Proteomes" id="UP001500426"/>
    </source>
</evidence>
<dbReference type="EC" id="1.13.11.63" evidence="1"/>
<feature type="transmembrane region" description="Helical" evidence="1">
    <location>
        <begin position="46"/>
        <end position="75"/>
    </location>
</feature>
<comment type="caution">
    <text evidence="2">The sequence shown here is derived from an EMBL/GenBank/DDBJ whole genome shotgun (WGS) entry which is preliminary data.</text>
</comment>
<feature type="transmembrane region" description="Helical" evidence="1">
    <location>
        <begin position="249"/>
        <end position="269"/>
    </location>
</feature>
<feature type="transmembrane region" description="Helical" evidence="1">
    <location>
        <begin position="134"/>
        <end position="154"/>
    </location>
</feature>
<keyword evidence="1" id="KW-0560">Oxidoreductase</keyword>
<dbReference type="EMBL" id="BAABCS010000006">
    <property type="protein sequence ID" value="GAA4045214.1"/>
    <property type="molecule type" value="Genomic_DNA"/>
</dbReference>
<feature type="transmembrane region" description="Helical" evidence="1">
    <location>
        <begin position="6"/>
        <end position="25"/>
    </location>
</feature>
<comment type="cofactor">
    <cofactor evidence="1">
        <name>Fe(2+)</name>
        <dbReference type="ChEBI" id="CHEBI:29033"/>
    </cofactor>
</comment>
<comment type="function">
    <text evidence="1">Catalyzes the cleavage of beta-carotene at its central double bond (15,15') to yield two molecules of all-trans-retinal.</text>
</comment>
<proteinExistence type="inferred from homology"/>
<keyword evidence="1" id="KW-0223">Dioxygenase</keyword>
<feature type="transmembrane region" description="Helical" evidence="1">
    <location>
        <begin position="225"/>
        <end position="243"/>
    </location>
</feature>
<feature type="transmembrane region" description="Helical" evidence="1">
    <location>
        <begin position="166"/>
        <end position="195"/>
    </location>
</feature>
<name>A0ABP7UJW1_9FLAO</name>
<dbReference type="HAMAP" id="MF_02093">
    <property type="entry name" value="Beta_carotene_diox"/>
    <property type="match status" value="1"/>
</dbReference>
<feature type="transmembrane region" description="Helical" evidence="1">
    <location>
        <begin position="95"/>
        <end position="113"/>
    </location>
</feature>
<dbReference type="Proteomes" id="UP001500426">
    <property type="component" value="Unassembled WGS sequence"/>
</dbReference>
<dbReference type="NCBIfam" id="TIGR03753">
    <property type="entry name" value="blh_monoox"/>
    <property type="match status" value="1"/>
</dbReference>
<evidence type="ECO:0000256" key="1">
    <source>
        <dbReference type="HAMAP-Rule" id="MF_02093"/>
    </source>
</evidence>